<evidence type="ECO:0000313" key="2">
    <source>
        <dbReference type="Proteomes" id="UP000182840"/>
    </source>
</evidence>
<proteinExistence type="predicted"/>
<dbReference type="KEGG" id="meso:BSQ44_02040"/>
<dbReference type="RefSeq" id="WP_072601710.1">
    <property type="nucleotide sequence ID" value="NZ_CP018171.1"/>
</dbReference>
<protein>
    <submittedName>
        <fullName evidence="1">Uncharacterized protein</fullName>
    </submittedName>
</protein>
<gene>
    <name evidence="1" type="ORF">BSQ44_02040</name>
</gene>
<organism evidence="1 2">
    <name type="scientific">Aquibium oceanicum</name>
    <dbReference type="NCBI Taxonomy" id="1670800"/>
    <lineage>
        <taxon>Bacteria</taxon>
        <taxon>Pseudomonadati</taxon>
        <taxon>Pseudomonadota</taxon>
        <taxon>Alphaproteobacteria</taxon>
        <taxon>Hyphomicrobiales</taxon>
        <taxon>Phyllobacteriaceae</taxon>
        <taxon>Aquibium</taxon>
    </lineage>
</organism>
<evidence type="ECO:0000313" key="1">
    <source>
        <dbReference type="EMBL" id="APH70298.1"/>
    </source>
</evidence>
<accession>A0A1L3SLL9</accession>
<dbReference type="EMBL" id="CP018171">
    <property type="protein sequence ID" value="APH70298.1"/>
    <property type="molecule type" value="Genomic_DNA"/>
</dbReference>
<dbReference type="Proteomes" id="UP000182840">
    <property type="component" value="Chromosome"/>
</dbReference>
<keyword evidence="2" id="KW-1185">Reference proteome</keyword>
<sequence length="130" mass="13808">MDWRREGDVLEQILALLVSFAGLADRAAGLPLCLQLPALVFLTQGEAVARSFVIGLPAGAPAAIAGSPAGDRAKRLAADFRVLARMLRSLLALARRRARFATVETRPLLLPRTPARSGRTVPAMPAPDTS</sequence>
<reference evidence="2" key="1">
    <citation type="submission" date="2016-11" db="EMBL/GenBank/DDBJ databases">
        <title>Mesorhizobium oceanicum sp. nov., isolated from deep seawater in South China Sea.</title>
        <authorList>
            <person name="Fu G.-Y."/>
        </authorList>
    </citation>
    <scope>NUCLEOTIDE SEQUENCE [LARGE SCALE GENOMIC DNA]</scope>
    <source>
        <strain evidence="2">B7</strain>
    </source>
</reference>
<dbReference type="OrthoDB" id="9980285at2"/>
<name>A0A1L3SLL9_9HYPH</name>
<dbReference type="AlphaFoldDB" id="A0A1L3SLL9"/>